<dbReference type="EMBL" id="MK919472">
    <property type="protein sequence ID" value="QDH47886.1"/>
    <property type="molecule type" value="Genomic_DNA"/>
</dbReference>
<protein>
    <submittedName>
        <fullName evidence="1">Uncharacterized protein</fullName>
    </submittedName>
</protein>
<sequence length="64" mass="7664">MRSIEPNMNVAKQRRKITQLIEETPPWHHAYLRDLLDRFDTEVAAGRPTPASHFLPQYWEEFDL</sequence>
<proteinExistence type="predicted"/>
<keyword evidence="2" id="KW-1185">Reference proteome</keyword>
<organism evidence="1 2">
    <name type="scientific">Mycobacterium phage Benvolio</name>
    <dbReference type="NCBI Taxonomy" id="2591074"/>
    <lineage>
        <taxon>Viruses</taxon>
        <taxon>Duplodnaviria</taxon>
        <taxon>Heunggongvirae</taxon>
        <taxon>Uroviricota</taxon>
        <taxon>Caudoviricetes</taxon>
        <taxon>Turbidovirus</taxon>
        <taxon>Turbidovirus benvolio</taxon>
    </lineage>
</organism>
<name>A0A514A3S9_9CAUD</name>
<reference evidence="1 2" key="1">
    <citation type="submission" date="2019-05" db="EMBL/GenBank/DDBJ databases">
        <authorList>
            <person name="Adams R."/>
            <person name="Akbary L.S."/>
            <person name="Andrews M.B."/>
            <person name="Baumann C.N."/>
            <person name="Belamarich J.P."/>
            <person name="Bhuta P.S."/>
            <person name="Campbell C.V."/>
            <person name="Crevits C.K."/>
            <person name="Crockett C.R."/>
            <person name="Dolan H.E."/>
            <person name="Ellis C.L."/>
            <person name="Elsasser D.N."/>
            <person name="Fenwick S.L."/>
            <person name="Guo R."/>
            <person name="Jackson A.R."/>
            <person name="Kaur A."/>
            <person name="Madison K.A."/>
            <person name="Kivimaki S.E."/>
            <person name="Martin A.Y."/>
            <person name="McChesney S.A."/>
            <person name="McCreary M.E."/>
            <person name="McMahill K.J."/>
            <person name="Nicely M.K."/>
            <person name="Ofsa J.B."/>
            <person name="Redle J.D."/>
            <person name="Santos M.R."/>
            <person name="Stiltner K.B."/>
            <person name="Taheny A.C."/>
            <person name="Tran P.V."/>
            <person name="Tunckanat T."/>
            <person name="Villavicencio A.P."/>
            <person name="Voshell S.M."/>
            <person name="Williams K.J."/>
            <person name="Witmer C.E."/>
            <person name="Woodruff E.H."/>
            <person name="Garlena R.A."/>
            <person name="Russell D.A."/>
            <person name="Pope W.H."/>
            <person name="Jacobs-Sera D."/>
            <person name="Hatfull G.F."/>
        </authorList>
    </citation>
    <scope>NUCLEOTIDE SEQUENCE [LARGE SCALE GENOMIC DNA]</scope>
</reference>
<dbReference type="RefSeq" id="YP_010063506.1">
    <property type="nucleotide sequence ID" value="NC_054806.1"/>
</dbReference>
<dbReference type="Proteomes" id="UP000320155">
    <property type="component" value="Segment"/>
</dbReference>
<gene>
    <name evidence="1" type="primary">69</name>
    <name evidence="1" type="ORF">SEA_BENVOLIO_69</name>
</gene>
<evidence type="ECO:0000313" key="2">
    <source>
        <dbReference type="Proteomes" id="UP000320155"/>
    </source>
</evidence>
<dbReference type="GeneID" id="64947313"/>
<accession>A0A514A3S9</accession>
<evidence type="ECO:0000313" key="1">
    <source>
        <dbReference type="EMBL" id="QDH47886.1"/>
    </source>
</evidence>
<dbReference type="KEGG" id="vg:64947313"/>